<gene>
    <name evidence="2" type="ORF">Cvel_28868</name>
</gene>
<organism evidence="2">
    <name type="scientific">Chromera velia CCMP2878</name>
    <dbReference type="NCBI Taxonomy" id="1169474"/>
    <lineage>
        <taxon>Eukaryota</taxon>
        <taxon>Sar</taxon>
        <taxon>Alveolata</taxon>
        <taxon>Colpodellida</taxon>
        <taxon>Chromeraceae</taxon>
        <taxon>Chromera</taxon>
    </lineage>
</organism>
<evidence type="ECO:0000313" key="2">
    <source>
        <dbReference type="EMBL" id="CEM45071.1"/>
    </source>
</evidence>
<keyword evidence="1" id="KW-0732">Signal</keyword>
<feature type="signal peptide" evidence="1">
    <location>
        <begin position="1"/>
        <end position="24"/>
    </location>
</feature>
<protein>
    <submittedName>
        <fullName evidence="2">Uncharacterized protein</fullName>
    </submittedName>
</protein>
<sequence>MISSSRFLRLSCLLSLLGIETAVSVSVSKTSLSGISCFQEIGGGCSRFVPLQRSGGPLASTPLRGESVTEAADLSLPVSLSRRQAAAARASSLTGALLSSAILSGSAKPHPAFAQTQGSGEPLLDKEELLSRIRKVETGPPSGVNLSSVSSIKCMIREQEYPLKEILGKSGSIVMNFKVEDKEAKQIKNLCFFARRFPNFSLILQPTDQGYIETEKRSSDKIRGIIVRDYLPTTLGNVFVLDKADLVGSSACPLFRYLGDSLPNPLARYDGEYVSLNCEKFLLDGDGRPVRRYPRKWKPAQMLDEVTSLCKESKVLPPPSEYEKAWLSADNERSFNLFSFQKGVNW</sequence>
<dbReference type="InterPro" id="IPR036249">
    <property type="entry name" value="Thioredoxin-like_sf"/>
</dbReference>
<accession>A0A0G4HLS1</accession>
<dbReference type="SUPFAM" id="SSF52833">
    <property type="entry name" value="Thioredoxin-like"/>
    <property type="match status" value="1"/>
</dbReference>
<dbReference type="AlphaFoldDB" id="A0A0G4HLS1"/>
<name>A0A0G4HLS1_9ALVE</name>
<feature type="chain" id="PRO_5005191735" evidence="1">
    <location>
        <begin position="25"/>
        <end position="346"/>
    </location>
</feature>
<proteinExistence type="predicted"/>
<dbReference type="VEuPathDB" id="CryptoDB:Cvel_28868"/>
<evidence type="ECO:0000256" key="1">
    <source>
        <dbReference type="SAM" id="SignalP"/>
    </source>
</evidence>
<dbReference type="EMBL" id="CDMZ01003092">
    <property type="protein sequence ID" value="CEM45071.1"/>
    <property type="molecule type" value="Genomic_DNA"/>
</dbReference>
<reference evidence="2" key="1">
    <citation type="submission" date="2014-11" db="EMBL/GenBank/DDBJ databases">
        <authorList>
            <person name="Otto D Thomas"/>
            <person name="Naeem Raeece"/>
        </authorList>
    </citation>
    <scope>NUCLEOTIDE SEQUENCE</scope>
</reference>
<dbReference type="Gene3D" id="3.40.30.10">
    <property type="entry name" value="Glutaredoxin"/>
    <property type="match status" value="1"/>
</dbReference>